<name>A0AA43GTE8_9CYAN</name>
<evidence type="ECO:0000313" key="2">
    <source>
        <dbReference type="Proteomes" id="UP001159387"/>
    </source>
</evidence>
<keyword evidence="2" id="KW-1185">Reference proteome</keyword>
<comment type="caution">
    <text evidence="1">The sequence shown here is derived from an EMBL/GenBank/DDBJ whole genome shotgun (WGS) entry which is preliminary data.</text>
</comment>
<dbReference type="Proteomes" id="UP001159387">
    <property type="component" value="Unassembled WGS sequence"/>
</dbReference>
<dbReference type="EMBL" id="JANQDH010000076">
    <property type="protein sequence ID" value="MDH6061055.1"/>
    <property type="molecule type" value="Genomic_DNA"/>
</dbReference>
<dbReference type="InterPro" id="IPR036705">
    <property type="entry name" value="Ribosyl_crysJ1_sf"/>
</dbReference>
<dbReference type="InterPro" id="IPR005502">
    <property type="entry name" value="Ribosyl_crysJ1"/>
</dbReference>
<dbReference type="RefSeq" id="WP_280655041.1">
    <property type="nucleotide sequence ID" value="NZ_JANQDH010000076.1"/>
</dbReference>
<protein>
    <submittedName>
        <fullName evidence="1">ADP-ribosylglycohydrolase family protein</fullName>
    </submittedName>
</protein>
<accession>A0AA43GTE8</accession>
<sequence length="302" mass="33684">MHYPLINRYKATLLGALLGEVLAKDAEQQYHVCSDISSIGVLGTKSLIELGKLDINNWLERHQKKYLKKSLHLDTTDGVLPKAIIATLPVALFFHENTTKLRQNLLDVWQIWNYDPIIRDTTLAVGYAIAKSFTETLTPQTLIPEIITFIGDTNTLIPQKLLQVNDLLAQGLGLETAQTVFSPEDQPKSAVALAFYCFLSTLEDFSLAVLRATQLNCPTSSIITGALSGAYNSTVGIPIKWQVLLRLDNLAEWESTSLFQMLELADALVAVWSGVYDPTLHCQEDQQPQLCVFASPRVIQWR</sequence>
<evidence type="ECO:0000313" key="1">
    <source>
        <dbReference type="EMBL" id="MDH6061055.1"/>
    </source>
</evidence>
<dbReference type="SUPFAM" id="SSF101478">
    <property type="entry name" value="ADP-ribosylglycohydrolase"/>
    <property type="match status" value="1"/>
</dbReference>
<dbReference type="Gene3D" id="1.10.4080.10">
    <property type="entry name" value="ADP-ribosylation/Crystallin J1"/>
    <property type="match status" value="1"/>
</dbReference>
<proteinExistence type="predicted"/>
<dbReference type="AlphaFoldDB" id="A0AA43GTE8"/>
<gene>
    <name evidence="1" type="ORF">NWP17_11485</name>
</gene>
<reference evidence="1 2" key="1">
    <citation type="journal article" date="2023" name="J. Phycol.">
        <title>Chrysosporum ovalisporum is synonymous with the true-branching cyanobacterium Umezakia natans (Nostocales/Aphanizomenonaceae).</title>
        <authorList>
            <person name="McGregor G.B."/>
            <person name="Sendall B.C."/>
            <person name="Niiyama Y."/>
            <person name="Tuji A."/>
            <person name="Willis A."/>
        </authorList>
    </citation>
    <scope>NUCLEOTIDE SEQUENCE [LARGE SCALE GENOMIC DNA]</scope>
    <source>
        <strain evidence="1 2">ANA360D</strain>
    </source>
</reference>
<dbReference type="Pfam" id="PF03747">
    <property type="entry name" value="ADP_ribosyl_GH"/>
    <property type="match status" value="1"/>
</dbReference>
<organism evidence="1 2">
    <name type="scientific">Chrysosporum bergii ANA360D</name>
    <dbReference type="NCBI Taxonomy" id="617107"/>
    <lineage>
        <taxon>Bacteria</taxon>
        <taxon>Bacillati</taxon>
        <taxon>Cyanobacteriota</taxon>
        <taxon>Cyanophyceae</taxon>
        <taxon>Nostocales</taxon>
        <taxon>Nodulariaceae</taxon>
        <taxon>Chrysosporum</taxon>
    </lineage>
</organism>